<evidence type="ECO:0000256" key="2">
    <source>
        <dbReference type="ARBA" id="ARBA00011056"/>
    </source>
</evidence>
<dbReference type="AlphaFoldDB" id="A0AAN9A4P0"/>
<name>A0AAN9A4P0_HALRR</name>
<dbReference type="InterPro" id="IPR012476">
    <property type="entry name" value="GLE1"/>
</dbReference>
<dbReference type="GO" id="GO:0000822">
    <property type="term" value="F:inositol hexakisphosphate binding"/>
    <property type="evidence" value="ECO:0007669"/>
    <property type="project" value="TreeGrafter"/>
</dbReference>
<feature type="coiled-coil region" evidence="13">
    <location>
        <begin position="331"/>
        <end position="376"/>
    </location>
</feature>
<dbReference type="EMBL" id="JAXCGZ010005858">
    <property type="protein sequence ID" value="KAK7080586.1"/>
    <property type="molecule type" value="Genomic_DNA"/>
</dbReference>
<dbReference type="GO" id="GO:0005737">
    <property type="term" value="C:cytoplasm"/>
    <property type="evidence" value="ECO:0007669"/>
    <property type="project" value="TreeGrafter"/>
</dbReference>
<evidence type="ECO:0000313" key="15">
    <source>
        <dbReference type="EMBL" id="KAK7080586.1"/>
    </source>
</evidence>
<feature type="region of interest" description="Disordered" evidence="14">
    <location>
        <begin position="24"/>
        <end position="97"/>
    </location>
</feature>
<evidence type="ECO:0000313" key="16">
    <source>
        <dbReference type="Proteomes" id="UP001381693"/>
    </source>
</evidence>
<evidence type="ECO:0000256" key="12">
    <source>
        <dbReference type="ARBA" id="ARBA00030897"/>
    </source>
</evidence>
<dbReference type="GO" id="GO:0015031">
    <property type="term" value="P:protein transport"/>
    <property type="evidence" value="ECO:0007669"/>
    <property type="project" value="UniProtKB-KW"/>
</dbReference>
<keyword evidence="6" id="KW-0811">Translocation</keyword>
<dbReference type="GO" id="GO:0031369">
    <property type="term" value="F:translation initiation factor binding"/>
    <property type="evidence" value="ECO:0007669"/>
    <property type="project" value="TreeGrafter"/>
</dbReference>
<evidence type="ECO:0000256" key="1">
    <source>
        <dbReference type="ARBA" id="ARBA00004567"/>
    </source>
</evidence>
<evidence type="ECO:0000256" key="13">
    <source>
        <dbReference type="SAM" id="Coils"/>
    </source>
</evidence>
<sequence>MSEDDPVDLENILFALKNSEKLKHWNKPPKEDDLNNSEFSDYNRNGLTDPGDLSLISFTEEFAFGESSSSDNSNESDGDEENQNEERQGADDVIFDGTSSPDWMDPAEEICEEEDDYPLYIAGRARHQNLLIRRVEEMSIEDEYKRLYEQSAIKHYLEYRDRLQQIKDKHSDDLEKYFKERDERLMQEEIQLRKQEEEANKTVKEREHEYMQFVRQRSVELSKLAEDAKRIEAEQRNMVHLLLNEINASKSMYIEKHEQMKQLIRDLDGEQKLEPSVEARLENAIKEVDEAIETASKDNWMKEKLLEIKKTFGMNITYVEGIIQALNVRREEKLQLEAERANQQMQKAKQEQIATKQKAEEEAQRAVAAAAAKQEEQTQPDIGDASSVEHQMAALLTVNRNKLEEIKRKVEEVLDAQNAVDNEKKMEIGRLIAIINQLHGTDQNVNRERLQKLLNFLAGRKVHHNNKIYCTNNDPILTAYIKVRLMSHIVKVGHDTQAKAETSIAAYVWLIVNLISVYPDLWEVFLYYIYTTCPYLVPLYIFQEDGQSDEDYLKARGMRQKEKSDGYYSRMGNASLLFALVIAYMKRRNIMTVQAPSIGWKLLAGLLTFHPTPGVTAIVLEQFLCGVGSDLQQTYGKQFIKLMNYAINVYVPKIEEVTVPGTGGQPTLNQLKLLLGEFKRTLKFKPYEYLDKFR</sequence>
<evidence type="ECO:0000256" key="3">
    <source>
        <dbReference type="ARBA" id="ARBA00022448"/>
    </source>
</evidence>
<keyword evidence="16" id="KW-1185">Reference proteome</keyword>
<keyword evidence="8" id="KW-0539">Nucleus</keyword>
<keyword evidence="7" id="KW-0906">Nuclear pore complex</keyword>
<dbReference type="PANTHER" id="PTHR12960:SF0">
    <property type="entry name" value="MRNA EXPORT FACTOR GLE1"/>
    <property type="match status" value="1"/>
</dbReference>
<comment type="function">
    <text evidence="9">Required for the export of mRNAs containing poly(A) tails from the nucleus into the cytoplasm. May be involved in the terminal step of the mRNA transport through the nuclear pore complex (NPC).</text>
</comment>
<dbReference type="PANTHER" id="PTHR12960">
    <property type="entry name" value="GLE-1-RELATED"/>
    <property type="match status" value="1"/>
</dbReference>
<feature type="compositionally biased region" description="Basic and acidic residues" evidence="14">
    <location>
        <begin position="24"/>
        <end position="33"/>
    </location>
</feature>
<dbReference type="InterPro" id="IPR038506">
    <property type="entry name" value="GLE1-like_sf"/>
</dbReference>
<feature type="compositionally biased region" description="Polar residues" evidence="14">
    <location>
        <begin position="36"/>
        <end position="46"/>
    </location>
</feature>
<comment type="caution">
    <text evidence="15">The sequence shown here is derived from an EMBL/GenBank/DDBJ whole genome shotgun (WGS) entry which is preliminary data.</text>
</comment>
<evidence type="ECO:0000256" key="10">
    <source>
        <dbReference type="ARBA" id="ARBA00026227"/>
    </source>
</evidence>
<dbReference type="Pfam" id="PF07817">
    <property type="entry name" value="GLE1"/>
    <property type="match status" value="1"/>
</dbReference>
<evidence type="ECO:0000256" key="11">
    <source>
        <dbReference type="ARBA" id="ARBA00029983"/>
    </source>
</evidence>
<dbReference type="Proteomes" id="UP001381693">
    <property type="component" value="Unassembled WGS sequence"/>
</dbReference>
<accession>A0AAN9A4P0</accession>
<feature type="coiled-coil region" evidence="13">
    <location>
        <begin position="160"/>
        <end position="207"/>
    </location>
</feature>
<protein>
    <recommendedName>
        <fullName evidence="10">mRNA export factor GLE1</fullName>
    </recommendedName>
    <alternativeName>
        <fullName evidence="12">GLE1 RNA export mediator</fullName>
    </alternativeName>
    <alternativeName>
        <fullName evidence="11">Nucleoporin GLE1</fullName>
    </alternativeName>
</protein>
<keyword evidence="13" id="KW-0175">Coiled coil</keyword>
<evidence type="ECO:0000256" key="5">
    <source>
        <dbReference type="ARBA" id="ARBA00022927"/>
    </source>
</evidence>
<proteinExistence type="inferred from homology"/>
<dbReference type="Gene3D" id="1.25.40.510">
    <property type="entry name" value="GLE1-like"/>
    <property type="match status" value="1"/>
</dbReference>
<comment type="similarity">
    <text evidence="2">Belongs to the GLE1 family.</text>
</comment>
<reference evidence="15 16" key="1">
    <citation type="submission" date="2023-11" db="EMBL/GenBank/DDBJ databases">
        <title>Halocaridina rubra genome assembly.</title>
        <authorList>
            <person name="Smith C."/>
        </authorList>
    </citation>
    <scope>NUCLEOTIDE SEQUENCE [LARGE SCALE GENOMIC DNA]</scope>
    <source>
        <strain evidence="15">EP-1</strain>
        <tissue evidence="15">Whole</tissue>
    </source>
</reference>
<evidence type="ECO:0000256" key="9">
    <source>
        <dbReference type="ARBA" id="ARBA00024680"/>
    </source>
</evidence>
<organism evidence="15 16">
    <name type="scientific">Halocaridina rubra</name>
    <name type="common">Hawaiian red shrimp</name>
    <dbReference type="NCBI Taxonomy" id="373956"/>
    <lineage>
        <taxon>Eukaryota</taxon>
        <taxon>Metazoa</taxon>
        <taxon>Ecdysozoa</taxon>
        <taxon>Arthropoda</taxon>
        <taxon>Crustacea</taxon>
        <taxon>Multicrustacea</taxon>
        <taxon>Malacostraca</taxon>
        <taxon>Eumalacostraca</taxon>
        <taxon>Eucarida</taxon>
        <taxon>Decapoda</taxon>
        <taxon>Pleocyemata</taxon>
        <taxon>Caridea</taxon>
        <taxon>Atyoidea</taxon>
        <taxon>Atyidae</taxon>
        <taxon>Halocaridina</taxon>
    </lineage>
</organism>
<gene>
    <name evidence="15" type="ORF">SK128_000306</name>
</gene>
<dbReference type="GO" id="GO:0005543">
    <property type="term" value="F:phospholipid binding"/>
    <property type="evidence" value="ECO:0007669"/>
    <property type="project" value="TreeGrafter"/>
</dbReference>
<feature type="compositionally biased region" description="Acidic residues" evidence="14">
    <location>
        <begin position="74"/>
        <end position="83"/>
    </location>
</feature>
<evidence type="ECO:0000256" key="8">
    <source>
        <dbReference type="ARBA" id="ARBA00023242"/>
    </source>
</evidence>
<keyword evidence="5" id="KW-0653">Protein transport</keyword>
<evidence type="ECO:0000256" key="6">
    <source>
        <dbReference type="ARBA" id="ARBA00023010"/>
    </source>
</evidence>
<comment type="subcellular location">
    <subcellularLocation>
        <location evidence="1">Nucleus</location>
        <location evidence="1">Nuclear pore complex</location>
    </subcellularLocation>
</comment>
<dbReference type="GO" id="GO:0016973">
    <property type="term" value="P:poly(A)+ mRNA export from nucleus"/>
    <property type="evidence" value="ECO:0007669"/>
    <property type="project" value="InterPro"/>
</dbReference>
<evidence type="ECO:0000256" key="14">
    <source>
        <dbReference type="SAM" id="MobiDB-lite"/>
    </source>
</evidence>
<keyword evidence="4" id="KW-0509">mRNA transport</keyword>
<evidence type="ECO:0000256" key="4">
    <source>
        <dbReference type="ARBA" id="ARBA00022816"/>
    </source>
</evidence>
<keyword evidence="3" id="KW-0813">Transport</keyword>
<evidence type="ECO:0000256" key="7">
    <source>
        <dbReference type="ARBA" id="ARBA00023132"/>
    </source>
</evidence>
<dbReference type="GO" id="GO:0044614">
    <property type="term" value="C:nuclear pore cytoplasmic filaments"/>
    <property type="evidence" value="ECO:0007669"/>
    <property type="project" value="TreeGrafter"/>
</dbReference>